<dbReference type="SMART" id="SM00066">
    <property type="entry name" value="GAL4"/>
    <property type="match status" value="1"/>
</dbReference>
<dbReference type="GO" id="GO:0006351">
    <property type="term" value="P:DNA-templated transcription"/>
    <property type="evidence" value="ECO:0007669"/>
    <property type="project" value="InterPro"/>
</dbReference>
<dbReference type="GO" id="GO:0008270">
    <property type="term" value="F:zinc ion binding"/>
    <property type="evidence" value="ECO:0007669"/>
    <property type="project" value="InterPro"/>
</dbReference>
<dbReference type="CDD" id="cd00067">
    <property type="entry name" value="GAL4"/>
    <property type="match status" value="1"/>
</dbReference>
<dbReference type="Pfam" id="PF00172">
    <property type="entry name" value="Zn_clus"/>
    <property type="match status" value="1"/>
</dbReference>
<dbReference type="GO" id="GO:0000981">
    <property type="term" value="F:DNA-binding transcription factor activity, RNA polymerase II-specific"/>
    <property type="evidence" value="ECO:0007669"/>
    <property type="project" value="InterPro"/>
</dbReference>
<keyword evidence="1" id="KW-0479">Metal-binding</keyword>
<gene>
    <name evidence="5" type="ORF">TWF694_009091</name>
</gene>
<evidence type="ECO:0000256" key="2">
    <source>
        <dbReference type="ARBA" id="ARBA00023242"/>
    </source>
</evidence>
<proteinExistence type="predicted"/>
<dbReference type="PROSITE" id="PS50048">
    <property type="entry name" value="ZN2_CY6_FUNGAL_2"/>
    <property type="match status" value="1"/>
</dbReference>
<dbReference type="SUPFAM" id="SSF57701">
    <property type="entry name" value="Zn2/Cys6 DNA-binding domain"/>
    <property type="match status" value="1"/>
</dbReference>
<evidence type="ECO:0000313" key="5">
    <source>
        <dbReference type="EMBL" id="KAK6540281.1"/>
    </source>
</evidence>
<dbReference type="EMBL" id="JAVHJO010000005">
    <property type="protein sequence ID" value="KAK6540281.1"/>
    <property type="molecule type" value="Genomic_DNA"/>
</dbReference>
<organism evidence="5 6">
    <name type="scientific">Orbilia ellipsospora</name>
    <dbReference type="NCBI Taxonomy" id="2528407"/>
    <lineage>
        <taxon>Eukaryota</taxon>
        <taxon>Fungi</taxon>
        <taxon>Dikarya</taxon>
        <taxon>Ascomycota</taxon>
        <taxon>Pezizomycotina</taxon>
        <taxon>Orbiliomycetes</taxon>
        <taxon>Orbiliales</taxon>
        <taxon>Orbiliaceae</taxon>
        <taxon>Orbilia</taxon>
    </lineage>
</organism>
<keyword evidence="6" id="KW-1185">Reference proteome</keyword>
<dbReference type="GO" id="GO:0003677">
    <property type="term" value="F:DNA binding"/>
    <property type="evidence" value="ECO:0007669"/>
    <property type="project" value="InterPro"/>
</dbReference>
<dbReference type="PANTHER" id="PTHR47256:SF3">
    <property type="entry name" value="ZN(II)2CYS6 TRANSCRIPTION FACTOR (EUROFUNG)"/>
    <property type="match status" value="1"/>
</dbReference>
<dbReference type="Proteomes" id="UP001365542">
    <property type="component" value="Unassembled WGS sequence"/>
</dbReference>
<dbReference type="Pfam" id="PF04082">
    <property type="entry name" value="Fungal_trans"/>
    <property type="match status" value="1"/>
</dbReference>
<accession>A0AAV9XF25</accession>
<dbReference type="InterPro" id="IPR053187">
    <property type="entry name" value="Notoamide_regulator"/>
</dbReference>
<protein>
    <recommendedName>
        <fullName evidence="4">Zn(2)-C6 fungal-type domain-containing protein</fullName>
    </recommendedName>
</protein>
<name>A0AAV9XF25_9PEZI</name>
<dbReference type="Gene3D" id="4.10.240.10">
    <property type="entry name" value="Zn(2)-C6 fungal-type DNA-binding domain"/>
    <property type="match status" value="1"/>
</dbReference>
<reference evidence="5 6" key="1">
    <citation type="submission" date="2019-10" db="EMBL/GenBank/DDBJ databases">
        <authorList>
            <person name="Palmer J.M."/>
        </authorList>
    </citation>
    <scope>NUCLEOTIDE SEQUENCE [LARGE SCALE GENOMIC DNA]</scope>
    <source>
        <strain evidence="5 6">TWF694</strain>
    </source>
</reference>
<feature type="domain" description="Zn(2)-C6 fungal-type" evidence="4">
    <location>
        <begin position="38"/>
        <end position="69"/>
    </location>
</feature>
<evidence type="ECO:0000313" key="6">
    <source>
        <dbReference type="Proteomes" id="UP001365542"/>
    </source>
</evidence>
<evidence type="ECO:0000259" key="4">
    <source>
        <dbReference type="PROSITE" id="PS50048"/>
    </source>
</evidence>
<keyword evidence="2" id="KW-0539">Nucleus</keyword>
<sequence>MSERGQTKSPPRLAPRPSVLQHVPQKTIKKTKTRISNACTACKARKTKCDNNKPKCTACSVRPNSECVYFPFLDKRKRQHGPVDREQKNREHELLTRIFNATKYCTKEELPKLLEYIRGDATIEQISQYIQEKLETSQYGYFAGSSESLPMDEDYEQNEAESESPTTQIFHRLRSEPSDAMDIGNLVQISIPYVPSQPWTTVTTNDEFVSHLIQLYFTWEAPVYDLVEKDLFLADMRAGDPETASYCSPLLVNAMLAAACLFSDREESFENDQDVKTYGGHFFKEAEKLMARGVKTTSITNMQALVTMHYFEAHRANDGVGLNYFGKAMDMYHELLANDLVSDDTAGTLELSWPCWKLWVARCFAALVLREPFALPPPHIPRPNIPEQVDLNDTWQPYPQLMRSRPLRRIELTRYTVDLALIVQEMTMYLYSKNATKPEPRGILALHSKFQKWHDDYMNSMKITGASIGPDFTLRIWYHAIEVHLFRGSISNSAQSSPENSRMITAALHSATTGARLQKTYYQLYGTKATLLLTYNAYQSSLYTLYFLDFKDYEEIFLEHVKTLYRLAKRREMSGFQLYTVGSVAKREGITLPDNAMEIFRALEPSRANFENRISRIPVPAASLRAPALRKFKDELLDSRATSAEPEGLENPGKGKAPTTDLFGEIDPVFGGLTEFYQNMMSLE</sequence>
<dbReference type="AlphaFoldDB" id="A0AAV9XF25"/>
<dbReference type="PANTHER" id="PTHR47256">
    <property type="entry name" value="ZN(II)2CYS6 TRANSCRIPTION FACTOR (EUROFUNG)-RELATED"/>
    <property type="match status" value="1"/>
</dbReference>
<evidence type="ECO:0000256" key="3">
    <source>
        <dbReference type="SAM" id="MobiDB-lite"/>
    </source>
</evidence>
<dbReference type="PROSITE" id="PS00463">
    <property type="entry name" value="ZN2_CY6_FUNGAL_1"/>
    <property type="match status" value="1"/>
</dbReference>
<evidence type="ECO:0000256" key="1">
    <source>
        <dbReference type="ARBA" id="ARBA00022723"/>
    </source>
</evidence>
<feature type="region of interest" description="Disordered" evidence="3">
    <location>
        <begin position="642"/>
        <end position="661"/>
    </location>
</feature>
<dbReference type="InterPro" id="IPR001138">
    <property type="entry name" value="Zn2Cys6_DnaBD"/>
</dbReference>
<comment type="caution">
    <text evidence="5">The sequence shown here is derived from an EMBL/GenBank/DDBJ whole genome shotgun (WGS) entry which is preliminary data.</text>
</comment>
<feature type="region of interest" description="Disordered" evidence="3">
    <location>
        <begin position="1"/>
        <end position="20"/>
    </location>
</feature>
<dbReference type="InterPro" id="IPR007219">
    <property type="entry name" value="XnlR_reg_dom"/>
</dbReference>
<dbReference type="CDD" id="cd12148">
    <property type="entry name" value="fungal_TF_MHR"/>
    <property type="match status" value="1"/>
</dbReference>
<dbReference type="InterPro" id="IPR036864">
    <property type="entry name" value="Zn2-C6_fun-type_DNA-bd_sf"/>
</dbReference>